<keyword evidence="2" id="KW-1133">Transmembrane helix</keyword>
<gene>
    <name evidence="3" type="ORF">Fcan01_26942</name>
</gene>
<keyword evidence="2" id="KW-0812">Transmembrane</keyword>
<dbReference type="EMBL" id="LNIX01000047">
    <property type="protein sequence ID" value="OXA38217.1"/>
    <property type="molecule type" value="Genomic_DNA"/>
</dbReference>
<feature type="transmembrane region" description="Helical" evidence="2">
    <location>
        <begin position="404"/>
        <end position="425"/>
    </location>
</feature>
<sequence>MRTPASAYSGLRLATRTPASAYSGLQKKSRTPASGGRTGHAYSGLQPAMRTPASGWPRVLRPPRTPASRNSRVLRPPEAGLHNIPSLLDEYFQILGINLIGKLNISLDSEENQNFKDDQTLKQLRFTNRYHAQCYLHILVFLKRAESFNMVQKSGFNFKTTSSWFFWLVHESESLKELGKNTDPDMDEDSPEKWWINVHLILIKVPLNLSVMWAMYCFACLKNQLNWRSDSLLSYEVMTSDYFAQINQMSNKYPRIIALQALGITFRPESCYMNKFIARDLFECSFFEPPINIVKSRENLTLKFVQTEADLTFDPNQLLLKIMFLQHEMLNEDVVSAFVMSNSILKHLIIEKIRFLYCKWAGTGWKLEWKVFLSPFASKVWALVLVTIQILAVCGLIFKGKSHAVYPLVAEYSKTVLSVSLFFVSGMFNKDLVAKVGIVILGFTAVTNVFLVNEYLAVMTTDFIAYPVEQGISKVDTLLRTEGYRILLADEEGVAAFYLLQKDIEAKLTDGYKLALGTNTIHRNVTHRYTQEMFNIMVETKSCATVAGSTFAHRKIDNDQFTTLGVKCFFLPKMEFVKINMFAGFKYFHAEVAAGILQRIDEAGVLTSITPTNIILLVDDCAGIGGILFCLWTCVGNEG</sequence>
<reference evidence="3 4" key="1">
    <citation type="submission" date="2015-12" db="EMBL/GenBank/DDBJ databases">
        <title>The genome of Folsomia candida.</title>
        <authorList>
            <person name="Faddeeva A."/>
            <person name="Derks M.F."/>
            <person name="Anvar Y."/>
            <person name="Smit S."/>
            <person name="Van Straalen N."/>
            <person name="Roelofs D."/>
        </authorList>
    </citation>
    <scope>NUCLEOTIDE SEQUENCE [LARGE SCALE GENOMIC DNA]</scope>
    <source>
        <strain evidence="3 4">VU population</strain>
        <tissue evidence="3">Whole body</tissue>
    </source>
</reference>
<organism evidence="3 4">
    <name type="scientific">Folsomia candida</name>
    <name type="common">Springtail</name>
    <dbReference type="NCBI Taxonomy" id="158441"/>
    <lineage>
        <taxon>Eukaryota</taxon>
        <taxon>Metazoa</taxon>
        <taxon>Ecdysozoa</taxon>
        <taxon>Arthropoda</taxon>
        <taxon>Hexapoda</taxon>
        <taxon>Collembola</taxon>
        <taxon>Entomobryomorpha</taxon>
        <taxon>Isotomoidea</taxon>
        <taxon>Isotomidae</taxon>
        <taxon>Proisotominae</taxon>
        <taxon>Folsomia</taxon>
    </lineage>
</organism>
<accession>A0A226D0G4</accession>
<keyword evidence="4" id="KW-1185">Reference proteome</keyword>
<comment type="caution">
    <text evidence="3">The sequence shown here is derived from an EMBL/GenBank/DDBJ whole genome shotgun (WGS) entry which is preliminary data.</text>
</comment>
<evidence type="ECO:0000256" key="1">
    <source>
        <dbReference type="SAM" id="MobiDB-lite"/>
    </source>
</evidence>
<feature type="transmembrane region" description="Helical" evidence="2">
    <location>
        <begin position="432"/>
        <end position="451"/>
    </location>
</feature>
<evidence type="ECO:0000313" key="3">
    <source>
        <dbReference type="EMBL" id="OXA38217.1"/>
    </source>
</evidence>
<proteinExistence type="predicted"/>
<keyword evidence="2" id="KW-0472">Membrane</keyword>
<feature type="transmembrane region" description="Helical" evidence="2">
    <location>
        <begin position="380"/>
        <end position="398"/>
    </location>
</feature>
<name>A0A226D0G4_FOLCA</name>
<feature type="region of interest" description="Disordered" evidence="1">
    <location>
        <begin position="19"/>
        <end position="74"/>
    </location>
</feature>
<dbReference type="AlphaFoldDB" id="A0A226D0G4"/>
<dbReference type="Proteomes" id="UP000198287">
    <property type="component" value="Unassembled WGS sequence"/>
</dbReference>
<evidence type="ECO:0000256" key="2">
    <source>
        <dbReference type="SAM" id="Phobius"/>
    </source>
</evidence>
<evidence type="ECO:0000313" key="4">
    <source>
        <dbReference type="Proteomes" id="UP000198287"/>
    </source>
</evidence>
<protein>
    <submittedName>
        <fullName evidence="3">Uncharacterized protein</fullName>
    </submittedName>
</protein>